<evidence type="ECO:0000313" key="2">
    <source>
        <dbReference type="EMBL" id="NEG55094.1"/>
    </source>
</evidence>
<keyword evidence="1" id="KW-0812">Transmembrane</keyword>
<dbReference type="Proteomes" id="UP000483293">
    <property type="component" value="Unassembled WGS sequence"/>
</dbReference>
<comment type="caution">
    <text evidence="2">The sequence shown here is derived from an EMBL/GenBank/DDBJ whole genome shotgun (WGS) entry which is preliminary data.</text>
</comment>
<name>A0A6L9SRG9_9BIFI</name>
<keyword evidence="1" id="KW-1133">Transmembrane helix</keyword>
<dbReference type="InterPro" id="IPR049713">
    <property type="entry name" value="Pr6Pr-like"/>
</dbReference>
<organism evidence="2 3">
    <name type="scientific">Bifidobacterium platyrrhinorum</name>
    <dbReference type="NCBI Taxonomy" id="2661628"/>
    <lineage>
        <taxon>Bacteria</taxon>
        <taxon>Bacillati</taxon>
        <taxon>Actinomycetota</taxon>
        <taxon>Actinomycetes</taxon>
        <taxon>Bifidobacteriales</taxon>
        <taxon>Bifidobacteriaceae</taxon>
        <taxon>Bifidobacterium</taxon>
    </lineage>
</organism>
<feature type="transmembrane region" description="Helical" evidence="1">
    <location>
        <begin position="129"/>
        <end position="148"/>
    </location>
</feature>
<evidence type="ECO:0000256" key="1">
    <source>
        <dbReference type="SAM" id="Phobius"/>
    </source>
</evidence>
<feature type="transmembrane region" description="Helical" evidence="1">
    <location>
        <begin position="61"/>
        <end position="81"/>
    </location>
</feature>
<feature type="transmembrane region" description="Helical" evidence="1">
    <location>
        <begin position="101"/>
        <end position="117"/>
    </location>
</feature>
<feature type="transmembrane region" description="Helical" evidence="1">
    <location>
        <begin position="7"/>
        <end position="24"/>
    </location>
</feature>
<gene>
    <name evidence="2" type="ORF">GFD21_04765</name>
</gene>
<dbReference type="RefSeq" id="WP_163196807.1">
    <property type="nucleotide sequence ID" value="NZ_WHZV01000003.1"/>
</dbReference>
<protein>
    <recommendedName>
        <fullName evidence="4">Permease</fullName>
    </recommendedName>
</protein>
<keyword evidence="3" id="KW-1185">Reference proteome</keyword>
<dbReference type="EMBL" id="WHZV01000003">
    <property type="protein sequence ID" value="NEG55094.1"/>
    <property type="molecule type" value="Genomic_DNA"/>
</dbReference>
<feature type="transmembrane region" description="Helical" evidence="1">
    <location>
        <begin position="30"/>
        <end position="54"/>
    </location>
</feature>
<dbReference type="AlphaFoldDB" id="A0A6L9SRG9"/>
<feature type="transmembrane region" description="Helical" evidence="1">
    <location>
        <begin position="183"/>
        <end position="201"/>
    </location>
</feature>
<proteinExistence type="predicted"/>
<evidence type="ECO:0000313" key="3">
    <source>
        <dbReference type="Proteomes" id="UP000483293"/>
    </source>
</evidence>
<keyword evidence="1" id="KW-0472">Membrane</keyword>
<sequence>MGFIAGLWRLAIAAMCFVGTYEAWGRPEFWTYFTFQTGFALGVVMLWAGAASILRGVQPPAWLKGCLTLYAVVTAVVAFLLMPPDDPAYVPQVLGVMTNTWLHRVAPIMAVVDFIAFDPHRRFRWHYMFSWLIYFPAYLAFVLVRAAMLPTGGPAAGGNPYPYTFIDLNVLGWTRFGMNCGKLAVGFLALSLLVFVVDRILPPKPLLGR</sequence>
<dbReference type="NCBIfam" id="NF038065">
    <property type="entry name" value="Pr6Pr"/>
    <property type="match status" value="1"/>
</dbReference>
<evidence type="ECO:0008006" key="4">
    <source>
        <dbReference type="Google" id="ProtNLM"/>
    </source>
</evidence>
<reference evidence="2 3" key="1">
    <citation type="submission" date="2019-10" db="EMBL/GenBank/DDBJ databases">
        <title>Bifidobacterium from non-human primates.</title>
        <authorList>
            <person name="Modesto M."/>
        </authorList>
    </citation>
    <scope>NUCLEOTIDE SEQUENCE [LARGE SCALE GENOMIC DNA]</scope>
    <source>
        <strain evidence="2 3">SMA15</strain>
    </source>
</reference>
<accession>A0A6L9SRG9</accession>